<accession>A0A6G1ERR2</accession>
<reference evidence="2 3" key="1">
    <citation type="submission" date="2019-11" db="EMBL/GenBank/DDBJ databases">
        <title>Whole genome sequence of Oryza granulata.</title>
        <authorList>
            <person name="Li W."/>
        </authorList>
    </citation>
    <scope>NUCLEOTIDE SEQUENCE [LARGE SCALE GENOMIC DNA]</scope>
    <source>
        <strain evidence="3">cv. Menghai</strain>
        <tissue evidence="2">Leaf</tissue>
    </source>
</reference>
<keyword evidence="1" id="KW-1133">Transmembrane helix</keyword>
<gene>
    <name evidence="2" type="ORF">E2562_031193</name>
</gene>
<keyword evidence="1" id="KW-0472">Membrane</keyword>
<evidence type="ECO:0000313" key="3">
    <source>
        <dbReference type="Proteomes" id="UP000479710"/>
    </source>
</evidence>
<protein>
    <submittedName>
        <fullName evidence="2">Uncharacterized protein</fullName>
    </submittedName>
</protein>
<keyword evidence="1" id="KW-0812">Transmembrane</keyword>
<dbReference type="AlphaFoldDB" id="A0A6G1ERR2"/>
<feature type="transmembrane region" description="Helical" evidence="1">
    <location>
        <begin position="60"/>
        <end position="80"/>
    </location>
</feature>
<dbReference type="OrthoDB" id="19606at2759"/>
<dbReference type="Proteomes" id="UP000479710">
    <property type="component" value="Unassembled WGS sequence"/>
</dbReference>
<dbReference type="EMBL" id="SPHZ02000003">
    <property type="protein sequence ID" value="KAF0927262.1"/>
    <property type="molecule type" value="Genomic_DNA"/>
</dbReference>
<comment type="caution">
    <text evidence="2">The sequence shown here is derived from an EMBL/GenBank/DDBJ whole genome shotgun (WGS) entry which is preliminary data.</text>
</comment>
<organism evidence="2 3">
    <name type="scientific">Oryza meyeriana var. granulata</name>
    <dbReference type="NCBI Taxonomy" id="110450"/>
    <lineage>
        <taxon>Eukaryota</taxon>
        <taxon>Viridiplantae</taxon>
        <taxon>Streptophyta</taxon>
        <taxon>Embryophyta</taxon>
        <taxon>Tracheophyta</taxon>
        <taxon>Spermatophyta</taxon>
        <taxon>Magnoliopsida</taxon>
        <taxon>Liliopsida</taxon>
        <taxon>Poales</taxon>
        <taxon>Poaceae</taxon>
        <taxon>BOP clade</taxon>
        <taxon>Oryzoideae</taxon>
        <taxon>Oryzeae</taxon>
        <taxon>Oryzinae</taxon>
        <taxon>Oryza</taxon>
        <taxon>Oryza meyeriana</taxon>
    </lineage>
</organism>
<keyword evidence="3" id="KW-1185">Reference proteome</keyword>
<name>A0A6G1ERR2_9ORYZ</name>
<proteinExistence type="predicted"/>
<evidence type="ECO:0000313" key="2">
    <source>
        <dbReference type="EMBL" id="KAF0927262.1"/>
    </source>
</evidence>
<evidence type="ECO:0000256" key="1">
    <source>
        <dbReference type="SAM" id="Phobius"/>
    </source>
</evidence>
<sequence length="82" mass="9437">MAREDDKVEAMEIDGEHQQAATTAVLDGFNADYLRIYYVKLFPYGDFFKWLSYGNDLWKIYQITMMCAIAALELMSAWIAGP</sequence>